<name>A0A0L8GET1_OCTBM</name>
<reference evidence="2" key="1">
    <citation type="submission" date="2015-07" db="EMBL/GenBank/DDBJ databases">
        <title>MeaNS - Measles Nucleotide Surveillance Program.</title>
        <authorList>
            <person name="Tran T."/>
            <person name="Druce J."/>
        </authorList>
    </citation>
    <scope>NUCLEOTIDE SEQUENCE</scope>
    <source>
        <strain evidence="2">UCB-OBI-ISO-001</strain>
        <tissue evidence="2">Gonad</tissue>
    </source>
</reference>
<proteinExistence type="predicted"/>
<evidence type="ECO:0000313" key="2">
    <source>
        <dbReference type="EMBL" id="KOF75050.1"/>
    </source>
</evidence>
<accession>A0A0L8GET1</accession>
<gene>
    <name evidence="2" type="ORF">OCBIM_22035308mg</name>
</gene>
<feature type="region of interest" description="Disordered" evidence="1">
    <location>
        <begin position="1"/>
        <end position="27"/>
    </location>
</feature>
<evidence type="ECO:0000256" key="1">
    <source>
        <dbReference type="SAM" id="MobiDB-lite"/>
    </source>
</evidence>
<feature type="compositionally biased region" description="Basic and acidic residues" evidence="1">
    <location>
        <begin position="1"/>
        <end position="10"/>
    </location>
</feature>
<dbReference type="AlphaFoldDB" id="A0A0L8GET1"/>
<organism evidence="2">
    <name type="scientific">Octopus bimaculoides</name>
    <name type="common">California two-spotted octopus</name>
    <dbReference type="NCBI Taxonomy" id="37653"/>
    <lineage>
        <taxon>Eukaryota</taxon>
        <taxon>Metazoa</taxon>
        <taxon>Spiralia</taxon>
        <taxon>Lophotrochozoa</taxon>
        <taxon>Mollusca</taxon>
        <taxon>Cephalopoda</taxon>
        <taxon>Coleoidea</taxon>
        <taxon>Octopodiformes</taxon>
        <taxon>Octopoda</taxon>
        <taxon>Incirrata</taxon>
        <taxon>Octopodidae</taxon>
        <taxon>Octopus</taxon>
    </lineage>
</organism>
<protein>
    <submittedName>
        <fullName evidence="2">Uncharacterized protein</fullName>
    </submittedName>
</protein>
<dbReference type="EMBL" id="KQ422351">
    <property type="protein sequence ID" value="KOF75050.1"/>
    <property type="molecule type" value="Genomic_DNA"/>
</dbReference>
<sequence length="74" mass="8947">MYVKERRWEVKAGQSVSSKPPRDSQNTKNLDKLLYWTVLFLSFFFTKNMKRKEKNLVKTNKKMELKKCCNEINK</sequence>
<feature type="compositionally biased region" description="Polar residues" evidence="1">
    <location>
        <begin position="14"/>
        <end position="27"/>
    </location>
</feature>